<dbReference type="Pfam" id="PF00063">
    <property type="entry name" value="Myosin_head"/>
    <property type="match status" value="1"/>
</dbReference>
<evidence type="ECO:0000259" key="19">
    <source>
        <dbReference type="PROSITE" id="PS51844"/>
    </source>
</evidence>
<dbReference type="FunFam" id="1.20.5.4820:FF:000001">
    <property type="entry name" value="Myosin heavy chain"/>
    <property type="match status" value="1"/>
</dbReference>
<dbReference type="GO" id="GO:0030016">
    <property type="term" value="C:myofibril"/>
    <property type="evidence" value="ECO:0007669"/>
    <property type="project" value="UniProtKB-SubCell"/>
</dbReference>
<evidence type="ECO:0000256" key="13">
    <source>
        <dbReference type="ARBA" id="ARBA00037488"/>
    </source>
</evidence>
<dbReference type="InterPro" id="IPR001609">
    <property type="entry name" value="Myosin_head_motor_dom-like"/>
</dbReference>
<dbReference type="SUPFAM" id="SSF57997">
    <property type="entry name" value="Tropomyosin"/>
    <property type="match status" value="1"/>
</dbReference>
<feature type="domain" description="Myosin N-terminal SH3-like" evidence="19">
    <location>
        <begin position="49"/>
        <end position="99"/>
    </location>
</feature>
<comment type="subunit">
    <text evidence="14">Muscle myosin is a hexameric protein that consists of 2 heavy chain subunits (MHC), 2 alkali light chain subunits (MLC) and 2 regulatory light chain subunits (MLC-2).</text>
</comment>
<dbReference type="GO" id="GO:0005829">
    <property type="term" value="C:cytosol"/>
    <property type="evidence" value="ECO:0007669"/>
    <property type="project" value="Ensembl"/>
</dbReference>
<evidence type="ECO:0000256" key="10">
    <source>
        <dbReference type="ARBA" id="ARBA00023175"/>
    </source>
</evidence>
<dbReference type="STRING" id="39432.ENSSBOP00000001280"/>
<reference evidence="20" key="2">
    <citation type="submission" date="2025-09" db="UniProtKB">
        <authorList>
            <consortium name="Ensembl"/>
        </authorList>
    </citation>
    <scope>IDENTIFICATION</scope>
</reference>
<dbReference type="SUPFAM" id="SSF90257">
    <property type="entry name" value="Myosin rod fragments"/>
    <property type="match status" value="5"/>
</dbReference>
<keyword evidence="17" id="KW-0732">Signal</keyword>
<feature type="coiled-coil region" evidence="16">
    <location>
        <begin position="1732"/>
        <end position="1935"/>
    </location>
</feature>
<evidence type="ECO:0000313" key="20">
    <source>
        <dbReference type="Ensembl" id="ENSSBOP00000001280.1"/>
    </source>
</evidence>
<evidence type="ECO:0000259" key="18">
    <source>
        <dbReference type="PROSITE" id="PS51456"/>
    </source>
</evidence>
<evidence type="ECO:0000256" key="14">
    <source>
        <dbReference type="ARBA" id="ARBA00038612"/>
    </source>
</evidence>
<dbReference type="Proteomes" id="UP000233220">
    <property type="component" value="Unplaced"/>
</dbReference>
<dbReference type="Gene3D" id="1.20.5.4820">
    <property type="match status" value="1"/>
</dbReference>
<evidence type="ECO:0000256" key="16">
    <source>
        <dbReference type="SAM" id="Coils"/>
    </source>
</evidence>
<dbReference type="GO" id="GO:0016460">
    <property type="term" value="C:myosin II complex"/>
    <property type="evidence" value="ECO:0007669"/>
    <property type="project" value="TreeGrafter"/>
</dbReference>
<evidence type="ECO:0000256" key="5">
    <source>
        <dbReference type="ARBA" id="ARBA00022741"/>
    </source>
</evidence>
<keyword evidence="8 16" id="KW-0175">Coiled coil</keyword>
<dbReference type="GO" id="GO:0005516">
    <property type="term" value="F:calmodulin binding"/>
    <property type="evidence" value="ECO:0007669"/>
    <property type="project" value="UniProtKB-KW"/>
</dbReference>
<dbReference type="Gene3D" id="2.30.30.360">
    <property type="entry name" value="Myosin S1 fragment, N-terminal"/>
    <property type="match status" value="1"/>
</dbReference>
<keyword evidence="5 15" id="KW-0547">Nucleotide-binding</keyword>
<feature type="coiled-coil region" evidence="16">
    <location>
        <begin position="854"/>
        <end position="1168"/>
    </location>
</feature>
<dbReference type="Gene3D" id="1.20.58.530">
    <property type="match status" value="1"/>
</dbReference>
<feature type="domain" description="Myosin motor" evidence="18">
    <location>
        <begin position="103"/>
        <end position="790"/>
    </location>
</feature>
<dbReference type="PROSITE" id="PS51456">
    <property type="entry name" value="MYOSIN_MOTOR"/>
    <property type="match status" value="1"/>
</dbReference>
<dbReference type="PROSITE" id="PS51844">
    <property type="entry name" value="SH3_LIKE"/>
    <property type="match status" value="1"/>
</dbReference>
<proteinExistence type="inferred from homology"/>
<dbReference type="GO" id="GO:0000146">
    <property type="term" value="F:microfilament motor activity"/>
    <property type="evidence" value="ECO:0007669"/>
    <property type="project" value="TreeGrafter"/>
</dbReference>
<keyword evidence="10 15" id="KW-0505">Motor protein</keyword>
<dbReference type="Gene3D" id="1.20.5.370">
    <property type="match status" value="5"/>
</dbReference>
<dbReference type="Gene3D" id="1.20.5.340">
    <property type="match status" value="4"/>
</dbReference>
<dbReference type="Gene3D" id="3.40.850.10">
    <property type="entry name" value="Kinesin motor domain"/>
    <property type="match status" value="1"/>
</dbReference>
<evidence type="ECO:0000256" key="7">
    <source>
        <dbReference type="ARBA" id="ARBA00022860"/>
    </source>
</evidence>
<dbReference type="GO" id="GO:0051015">
    <property type="term" value="F:actin filament binding"/>
    <property type="evidence" value="ECO:0007669"/>
    <property type="project" value="InterPro"/>
</dbReference>
<reference evidence="20" key="1">
    <citation type="submission" date="2025-08" db="UniProtKB">
        <authorList>
            <consortium name="Ensembl"/>
        </authorList>
    </citation>
    <scope>IDENTIFICATION</scope>
</reference>
<dbReference type="PANTHER" id="PTHR45615:SF26">
    <property type="entry name" value="MYOSIN-15"/>
    <property type="match status" value="1"/>
</dbReference>
<comment type="subcellular location">
    <subcellularLocation>
        <location evidence="1">Cytoplasm</location>
        <location evidence="1">Myofibril</location>
    </subcellularLocation>
</comment>
<dbReference type="InterPro" id="IPR004009">
    <property type="entry name" value="SH3_Myosin"/>
</dbReference>
<feature type="coiled-coil region" evidence="16">
    <location>
        <begin position="1465"/>
        <end position="1706"/>
    </location>
</feature>
<evidence type="ECO:0000313" key="21">
    <source>
        <dbReference type="Proteomes" id="UP000233220"/>
    </source>
</evidence>
<dbReference type="Ensembl" id="ENSSBOT00000006969.1">
    <property type="protein sequence ID" value="ENSSBOP00000001280.1"/>
    <property type="gene ID" value="ENSSBOG00000005752.1"/>
</dbReference>
<comment type="function">
    <text evidence="13">Muscle contraction.</text>
</comment>
<dbReference type="InterPro" id="IPR036961">
    <property type="entry name" value="Kinesin_motor_dom_sf"/>
</dbReference>
<dbReference type="GO" id="GO:0032982">
    <property type="term" value="C:myosin filament"/>
    <property type="evidence" value="ECO:0007669"/>
    <property type="project" value="UniProtKB-KW"/>
</dbReference>
<dbReference type="FunFam" id="1.20.120.720:FF:000001">
    <property type="entry name" value="Myosin heavy chain, muscle"/>
    <property type="match status" value="1"/>
</dbReference>
<organism evidence="20 21">
    <name type="scientific">Saimiri boliviensis boliviensis</name>
    <name type="common">Bolivian squirrel monkey</name>
    <dbReference type="NCBI Taxonomy" id="39432"/>
    <lineage>
        <taxon>Eukaryota</taxon>
        <taxon>Metazoa</taxon>
        <taxon>Chordata</taxon>
        <taxon>Craniata</taxon>
        <taxon>Vertebrata</taxon>
        <taxon>Euteleostomi</taxon>
        <taxon>Mammalia</taxon>
        <taxon>Eutheria</taxon>
        <taxon>Euarchontoglires</taxon>
        <taxon>Primates</taxon>
        <taxon>Haplorrhini</taxon>
        <taxon>Platyrrhini</taxon>
        <taxon>Cebidae</taxon>
        <taxon>Saimiriinae</taxon>
        <taxon>Saimiri</taxon>
    </lineage>
</organism>
<evidence type="ECO:0000256" key="15">
    <source>
        <dbReference type="PROSITE-ProRule" id="PRU00782"/>
    </source>
</evidence>
<evidence type="ECO:0000256" key="11">
    <source>
        <dbReference type="ARBA" id="ARBA00023179"/>
    </source>
</evidence>
<dbReference type="InterPro" id="IPR008989">
    <property type="entry name" value="Myosin_S1_N"/>
</dbReference>
<keyword evidence="7" id="KW-0112">Calmodulin-binding</keyword>
<evidence type="ECO:0000256" key="9">
    <source>
        <dbReference type="ARBA" id="ARBA00023123"/>
    </source>
</evidence>
<feature type="signal peptide" evidence="17">
    <location>
        <begin position="1"/>
        <end position="21"/>
    </location>
</feature>
<keyword evidence="4" id="KW-0963">Cytoplasm</keyword>
<keyword evidence="3" id="KW-0787">Thick filament</keyword>
<dbReference type="PANTHER" id="PTHR45615">
    <property type="entry name" value="MYOSIN HEAVY CHAIN, NON-MUSCLE"/>
    <property type="match status" value="1"/>
</dbReference>
<dbReference type="FunFam" id="1.10.10.820:FF:000001">
    <property type="entry name" value="Myosin heavy chain"/>
    <property type="match status" value="1"/>
</dbReference>
<keyword evidence="12 15" id="KW-0009">Actin-binding</keyword>
<dbReference type="SUPFAM" id="SSF52540">
    <property type="entry name" value="P-loop containing nucleoside triphosphate hydrolases"/>
    <property type="match status" value="1"/>
</dbReference>
<dbReference type="FunFam" id="1.20.58.530:FF:000001">
    <property type="entry name" value="Myosin heavy chain"/>
    <property type="match status" value="1"/>
</dbReference>
<name>A0A2K6S1M2_SAIBB</name>
<keyword evidence="21" id="KW-1185">Reference proteome</keyword>
<comment type="similarity">
    <text evidence="2 15">Belongs to the TRAFAC class myosin-kinesin ATPase superfamily. Myosin family.</text>
</comment>
<dbReference type="FunFam" id="2.30.30.360:FF:000001">
    <property type="entry name" value="Myosin heavy chain"/>
    <property type="match status" value="1"/>
</dbReference>
<evidence type="ECO:0000256" key="3">
    <source>
        <dbReference type="ARBA" id="ARBA00022433"/>
    </source>
</evidence>
<dbReference type="PRINTS" id="PR00193">
    <property type="entry name" value="MYOSINHEAVY"/>
</dbReference>
<dbReference type="GO" id="GO:0005524">
    <property type="term" value="F:ATP binding"/>
    <property type="evidence" value="ECO:0007669"/>
    <property type="project" value="UniProtKB-UniRule"/>
</dbReference>
<dbReference type="Gene3D" id="1.20.120.720">
    <property type="entry name" value="Myosin VI head, motor domain, U50 subdomain"/>
    <property type="match status" value="1"/>
</dbReference>
<evidence type="ECO:0000256" key="6">
    <source>
        <dbReference type="ARBA" id="ARBA00022840"/>
    </source>
</evidence>
<dbReference type="GeneTree" id="ENSGT00940000160318"/>
<sequence length="2058" mass="237249">MAQGCMVTFTALCWWIALIRMDLSELGEAAAFLRRSEAELLLLQATALDGKKKCWIPDGENAYIEAEVKGSEDDGTVIVETTDGKSLSIHEDKIQQMNPPEFEMIEDMAMLTHLNEASVLHTLKGRYGRWMIYTYSGLFCVTINPYKWLPVYQKEVVAAYKGKRRSEAPPHIFAVADNAFQDMLHNRENQTILFTGESGAGKTVNSKCIIQYFVTIAAVSEPRKKSGPLEDQIMQANPILEAFGNAKTLRNDNSSRFGKFIRMHFGARGMLSSVDINIYLLEKSRVIFQQPGERNYHIFYQILSGQKELCDMLLVSADPSDFHFCSCGVVAVESLDDAEELLATEQAMDILGFLPDEKYGCYKLTGAIMHFGNMKFKQKPGEEQLQADGTENADKAAFLMGINSSELIKGLIHPRIKVGNEYVTRSQTIEQVTCAVGALSKSLYERMFKWLAARINRALDAQLSRQFFIGILDITGFEILEYNSLEQLCINFTNEKLQQFFNRHMFVLEQEEYRKESIEWVSIDFGLDLQACIDLIEKPMGILSILEEECMFPKATDLTFKTKLFDNHFGKSVHLQKPKPDKKRCEAHFELVHYAGVVPYNISGWLEKNKDLLNETVVAVFQKSSNRLLARLFENYMSTDSAVPFGEKKRKEGASFQTIASLHKENLNKLMTNLKSTTPHFVRCINPNVNKMPGVLDPYLVLQQLRCNGVLEGIRICREGFPNRLPYADFKQRYCILNPRTFPKRKFMSSRKAAEELLGSLEIDHSQYRFGITKVFFKAGFLGQLEAMRDERLAKVFTLFQARAQGKLMRIKFQKILEERDALTLIQWNIRAFMAVKNWPWMRLFFKIKPLIKSSEVGEEITRLKEESAQLQKALEKSEFQKEELKAKQVSLIQEKNDLILQLQAEQETRANVEEQCESLIKSKIQLEARVKELSERVEEEEEINSELTARGRKLEDECSELKKEIDDLETILAKSEKEKRATEHKVKNLTEEVEFLNEDISKLNRAAKVVQEAHQQTLDDLHVEEEKLSSLSKANLKLEQQVDELEGALEQERKARMNCERELHKLEGDLKLNQESLENLESSQRHLAEELRKKELEVSQMHSKAENEKGLVAQLQKMVKELQTQIKDLKEKLEAERTTRAKMERERADLTQDLADLNERLEEVGGASLAQLEITKKQETKFQRLRRDMEEATLHFEATSASLKKRHADNLAELEGQVENLQQVKQKLEKDKSDLQLEVDDLLTRVEQMTRAKANAEKLCTVYEERLNEANAKLDKVTQLANDLTAQKTKLWSESGEFLRRLEEKEALVNQLSREKSNFTQQIEELRGQLEKETKSQSALAQTLQKAQRDCDLLREQYEEEQEVKSELHRTLSKVNAEMVQWRMKYESNVIQRTEDLEDAKKKLAIRLQEAAEAMAVASARNASLERTRHRLQLELGDALSDLGKVRSAAARLDQKQLQSGKALADWKQKHEESQALLDASQKEIQALSTELLKLKHAYEESIVGQATLRRENKTLQEEISNLTNQVRERTKNLTEMEKVKKLMEQEKTEVQVTLEETEGALERNESKILRFQLELSEAKAELERKLSEKDEEIENFRRKQQCTIDYLQSSLDSEAKSRVEATRIKKKMEDDLNEMELQLSCANRQVSEATKSLGHLQMQIKDLQMQLDDSTQLNADLKEQVAMAERRNSLLQSELEELRSLQEQTERGCRLSEQELLGATERISLFYTQNTSLLSQKKKLEADVARMQKEAEQMVQECQNAEEKAKKAAIEAGNLSEELKKKQDTIAYLERMRENMEQTITDLQKRLAEAEQTALMGSRKQIQKLESRVHELEGELEGEIRRSAEAQRGARRLERCIKELTYQAEEDKKNLSRMQIQMDTLQLKVQNYKQQVEMAEAQANQYLSKYKKQQHELNEVKERAEMAESQVNKLKIKAREFGKKVWQVFNSILSLKSCLFRADVIAWMRIFFFLKIFMYNFRFWGTCADHAELSHRYIHGNVVCCLHPHVTCIWHFSPCYPSPTSLPHTVPPLFSPQQIPVCDAPLPVSMCSHCSIPAYE</sequence>
<evidence type="ECO:0000256" key="1">
    <source>
        <dbReference type="ARBA" id="ARBA00004657"/>
    </source>
</evidence>
<accession>A0A2K6S1M2</accession>
<evidence type="ECO:0000256" key="12">
    <source>
        <dbReference type="ARBA" id="ARBA00023203"/>
    </source>
</evidence>
<evidence type="ECO:0000256" key="8">
    <source>
        <dbReference type="ARBA" id="ARBA00023054"/>
    </source>
</evidence>
<dbReference type="InterPro" id="IPR027417">
    <property type="entry name" value="P-loop_NTPase"/>
</dbReference>
<dbReference type="SMART" id="SM00242">
    <property type="entry name" value="MYSc"/>
    <property type="match status" value="1"/>
</dbReference>
<feature type="chain" id="PRO_5014457800" evidence="17">
    <location>
        <begin position="22"/>
        <end position="2058"/>
    </location>
</feature>
<dbReference type="OMA" id="RKQQCAI"/>
<keyword evidence="11" id="KW-0514">Muscle protein</keyword>
<dbReference type="FunFam" id="3.40.850.10:FF:000101">
    <property type="entry name" value="Slow myosin heavy chain 2"/>
    <property type="match status" value="1"/>
</dbReference>
<dbReference type="InterPro" id="IPR014751">
    <property type="entry name" value="XRCC4-like_C"/>
</dbReference>
<dbReference type="Pfam" id="PF01576">
    <property type="entry name" value="Myosin_tail_1"/>
    <property type="match status" value="1"/>
</dbReference>
<evidence type="ECO:0000256" key="4">
    <source>
        <dbReference type="ARBA" id="ARBA00022490"/>
    </source>
</evidence>
<keyword evidence="9 15" id="KW-0518">Myosin</keyword>
<evidence type="ECO:0000256" key="2">
    <source>
        <dbReference type="ARBA" id="ARBA00008314"/>
    </source>
</evidence>
<dbReference type="FunFam" id="1.20.5.370:FF:000008">
    <property type="entry name" value="Myosin heavy chain"/>
    <property type="match status" value="1"/>
</dbReference>
<dbReference type="Pfam" id="PF02736">
    <property type="entry name" value="Myosin_N"/>
    <property type="match status" value="1"/>
</dbReference>
<protein>
    <submittedName>
        <fullName evidence="20">Myosin heavy chain 15</fullName>
    </submittedName>
</protein>
<dbReference type="FunFam" id="1.20.5.370:FF:000001">
    <property type="entry name" value="Myosin heavy chain"/>
    <property type="match status" value="1"/>
</dbReference>
<feature type="coiled-coil region" evidence="16">
    <location>
        <begin position="1205"/>
        <end position="1436"/>
    </location>
</feature>
<gene>
    <name evidence="20" type="primary">MYH15</name>
</gene>
<keyword evidence="6 15" id="KW-0067">ATP-binding</keyword>
<dbReference type="Gene3D" id="1.10.10.820">
    <property type="match status" value="1"/>
</dbReference>
<feature type="region of interest" description="Actin-binding" evidence="15">
    <location>
        <begin position="667"/>
        <end position="689"/>
    </location>
</feature>
<feature type="binding site" evidence="15">
    <location>
        <begin position="196"/>
        <end position="203"/>
    </location>
    <ligand>
        <name>ATP</name>
        <dbReference type="ChEBI" id="CHEBI:30616"/>
    </ligand>
</feature>
<dbReference type="InterPro" id="IPR002928">
    <property type="entry name" value="Myosin_tail"/>
</dbReference>
<dbReference type="FunFam" id="1.20.5.340:FF:000019">
    <property type="entry name" value="Myosin heavy chain, isoform G"/>
    <property type="match status" value="1"/>
</dbReference>
<evidence type="ECO:0000256" key="17">
    <source>
        <dbReference type="SAM" id="SignalP"/>
    </source>
</evidence>